<dbReference type="PROSITE" id="PS51079">
    <property type="entry name" value="MBT"/>
    <property type="match status" value="4"/>
</dbReference>
<dbReference type="SMART" id="SM00561">
    <property type="entry name" value="MBT"/>
    <property type="match status" value="4"/>
</dbReference>
<keyword evidence="3" id="KW-0677">Repeat</keyword>
<dbReference type="CDD" id="cd20094">
    <property type="entry name" value="MBT_SFMBT_rpt2"/>
    <property type="match status" value="1"/>
</dbReference>
<name>A0A9Q1HJZ5_HOLLE</name>
<feature type="compositionally biased region" description="Basic residues" evidence="6">
    <location>
        <begin position="1370"/>
        <end position="1386"/>
    </location>
</feature>
<evidence type="ECO:0000256" key="6">
    <source>
        <dbReference type="SAM" id="MobiDB-lite"/>
    </source>
</evidence>
<accession>A0A9Q1HJZ5</accession>
<dbReference type="Proteomes" id="UP001152320">
    <property type="component" value="Chromosome 2"/>
</dbReference>
<gene>
    <name evidence="8" type="ORF">HOLleu_06943</name>
</gene>
<feature type="region of interest" description="Disordered" evidence="6">
    <location>
        <begin position="64"/>
        <end position="91"/>
    </location>
</feature>
<dbReference type="CDD" id="cd20093">
    <property type="entry name" value="MBT_SFMBT_rpt1"/>
    <property type="match status" value="1"/>
</dbReference>
<dbReference type="Pfam" id="PF12140">
    <property type="entry name" value="SLED"/>
    <property type="match status" value="1"/>
</dbReference>
<dbReference type="Pfam" id="PF02820">
    <property type="entry name" value="MBT"/>
    <property type="match status" value="4"/>
</dbReference>
<evidence type="ECO:0000256" key="3">
    <source>
        <dbReference type="ARBA" id="ARBA00022737"/>
    </source>
</evidence>
<dbReference type="SUPFAM" id="SSF47769">
    <property type="entry name" value="SAM/Pointed domain"/>
    <property type="match status" value="1"/>
</dbReference>
<dbReference type="CDD" id="cd20095">
    <property type="entry name" value="MBT_SFMBT_rpt3"/>
    <property type="match status" value="1"/>
</dbReference>
<dbReference type="GO" id="GO:0003682">
    <property type="term" value="F:chromatin binding"/>
    <property type="evidence" value="ECO:0007669"/>
    <property type="project" value="TreeGrafter"/>
</dbReference>
<dbReference type="InterPro" id="IPR021987">
    <property type="entry name" value="SLED"/>
</dbReference>
<protein>
    <submittedName>
        <fullName evidence="8">Scm-like with four MBT domains protein 2</fullName>
    </submittedName>
</protein>
<feature type="compositionally biased region" description="Basic and acidic residues" evidence="6">
    <location>
        <begin position="688"/>
        <end position="703"/>
    </location>
</feature>
<organism evidence="8 9">
    <name type="scientific">Holothuria leucospilota</name>
    <name type="common">Black long sea cucumber</name>
    <name type="synonym">Mertensiothuria leucospilota</name>
    <dbReference type="NCBI Taxonomy" id="206669"/>
    <lineage>
        <taxon>Eukaryota</taxon>
        <taxon>Metazoa</taxon>
        <taxon>Echinodermata</taxon>
        <taxon>Eleutherozoa</taxon>
        <taxon>Echinozoa</taxon>
        <taxon>Holothuroidea</taxon>
        <taxon>Aspidochirotacea</taxon>
        <taxon>Aspidochirotida</taxon>
        <taxon>Holothuriidae</taxon>
        <taxon>Holothuria</taxon>
    </lineage>
</organism>
<keyword evidence="2" id="KW-0678">Repressor</keyword>
<feature type="region of interest" description="Disordered" evidence="6">
    <location>
        <begin position="1500"/>
        <end position="1522"/>
    </location>
</feature>
<dbReference type="PANTHER" id="PTHR12247">
    <property type="entry name" value="POLYCOMB GROUP PROTEIN"/>
    <property type="match status" value="1"/>
</dbReference>
<dbReference type="PANTHER" id="PTHR12247:SF129">
    <property type="entry name" value="SOP-2-RELATED PROTEIN 3"/>
    <property type="match status" value="1"/>
</dbReference>
<dbReference type="CDD" id="cd09581">
    <property type="entry name" value="SAM_Scm-like-4MBT1_2"/>
    <property type="match status" value="1"/>
</dbReference>
<dbReference type="OrthoDB" id="5917609at2759"/>
<dbReference type="InterPro" id="IPR050548">
    <property type="entry name" value="PcG_chromatin_remod_factors"/>
</dbReference>
<feature type="region of interest" description="Disordered" evidence="6">
    <location>
        <begin position="1363"/>
        <end position="1427"/>
    </location>
</feature>
<feature type="repeat" description="MBT" evidence="5">
    <location>
        <begin position="855"/>
        <end position="956"/>
    </location>
</feature>
<dbReference type="GO" id="GO:0042393">
    <property type="term" value="F:histone binding"/>
    <property type="evidence" value="ECO:0007669"/>
    <property type="project" value="InterPro"/>
</dbReference>
<feature type="region of interest" description="Disordered" evidence="6">
    <location>
        <begin position="681"/>
        <end position="719"/>
    </location>
</feature>
<comment type="subcellular location">
    <subcellularLocation>
        <location evidence="1">Nucleus</location>
    </subcellularLocation>
</comment>
<evidence type="ECO:0000256" key="4">
    <source>
        <dbReference type="ARBA" id="ARBA00023242"/>
    </source>
</evidence>
<dbReference type="CDD" id="cd20096">
    <property type="entry name" value="MBT_SFMBT_rpt4"/>
    <property type="match status" value="1"/>
</dbReference>
<dbReference type="InterPro" id="IPR037604">
    <property type="entry name" value="Scm-like-4MBT1/2_SAM"/>
</dbReference>
<reference evidence="8" key="1">
    <citation type="submission" date="2021-10" db="EMBL/GenBank/DDBJ databases">
        <title>Tropical sea cucumber genome reveals ecological adaptation and Cuvierian tubules defense mechanism.</title>
        <authorList>
            <person name="Chen T."/>
        </authorList>
    </citation>
    <scope>NUCLEOTIDE SEQUENCE</scope>
    <source>
        <strain evidence="8">Nanhai2018</strain>
        <tissue evidence="8">Muscle</tissue>
    </source>
</reference>
<dbReference type="InterPro" id="IPR001660">
    <property type="entry name" value="SAM"/>
</dbReference>
<dbReference type="Gene3D" id="1.10.150.50">
    <property type="entry name" value="Transcription Factor, Ets-1"/>
    <property type="match status" value="1"/>
</dbReference>
<evidence type="ECO:0000256" key="5">
    <source>
        <dbReference type="PROSITE-ProRule" id="PRU00459"/>
    </source>
</evidence>
<dbReference type="InterPro" id="IPR013761">
    <property type="entry name" value="SAM/pointed_sf"/>
</dbReference>
<dbReference type="InterPro" id="IPR004092">
    <property type="entry name" value="Mbt"/>
</dbReference>
<evidence type="ECO:0000259" key="7">
    <source>
        <dbReference type="SMART" id="SM00454"/>
    </source>
</evidence>
<dbReference type="SUPFAM" id="SSF63748">
    <property type="entry name" value="Tudor/PWWP/MBT"/>
    <property type="match status" value="4"/>
</dbReference>
<dbReference type="InterPro" id="IPR038348">
    <property type="entry name" value="SLED_sf"/>
</dbReference>
<evidence type="ECO:0000256" key="2">
    <source>
        <dbReference type="ARBA" id="ARBA00022491"/>
    </source>
</evidence>
<feature type="repeat" description="MBT" evidence="5">
    <location>
        <begin position="969"/>
        <end position="1080"/>
    </location>
</feature>
<dbReference type="Pfam" id="PF00536">
    <property type="entry name" value="SAM_1"/>
    <property type="match status" value="1"/>
</dbReference>
<proteinExistence type="predicted"/>
<feature type="domain" description="SAM" evidence="7">
    <location>
        <begin position="1530"/>
        <end position="1596"/>
    </location>
</feature>
<evidence type="ECO:0000313" key="8">
    <source>
        <dbReference type="EMBL" id="KAJ8047833.1"/>
    </source>
</evidence>
<feature type="repeat" description="MBT" evidence="5">
    <location>
        <begin position="732"/>
        <end position="836"/>
    </location>
</feature>
<dbReference type="GO" id="GO:0005634">
    <property type="term" value="C:nucleus"/>
    <property type="evidence" value="ECO:0007669"/>
    <property type="project" value="UniProtKB-SubCell"/>
</dbReference>
<evidence type="ECO:0000313" key="9">
    <source>
        <dbReference type="Proteomes" id="UP001152320"/>
    </source>
</evidence>
<dbReference type="EMBL" id="JAIZAY010000002">
    <property type="protein sequence ID" value="KAJ8047833.1"/>
    <property type="molecule type" value="Genomic_DNA"/>
</dbReference>
<comment type="caution">
    <text evidence="8">The sequence shown here is derived from an EMBL/GenBank/DDBJ whole genome shotgun (WGS) entry which is preliminary data.</text>
</comment>
<feature type="repeat" description="MBT" evidence="5">
    <location>
        <begin position="1088"/>
        <end position="1182"/>
    </location>
</feature>
<sequence length="1603" mass="174171">MEPTPKESLPAKTVLAQQSPVLQIPPVLLSSSGSGETIVQNVGQTVPKDSIKIPVVARPQGLSQQPVAVTSREEPPLKKAKMSSSSSSPVFPKGIISPQTRFSNPAVVAIDQQLISNSSIQAQGATAASSLFQQGFQTVFLQPTAPSSHTAKPTTTAATRVTTTSQPAAANSQVVIPPKVPLIPTKPILMHAGLSNKIVVHAPSSQTTSGAVSTTNSKPVSLPVGQLGTTTNQTTIQTPVLGPGRLLQVASAGGSQKYILVPPGATPQSMHLIGSGSQLSLPAGMTVTTVAGTTPEDTSAPHGKFNFITTSQGSVGLQMSQTTPVIIPNSVQSLAKSPQVTLASTSVKNKLPANVQARYVPKTQMISTQQVSTSSALKSHQHQGKILTVGQRVGAITNLKTSADTKGPGNLKSVFTSTGATSGVPVVSNQSSDQSKVQTTMTPMTLPNGQQSIVLHAGNLTKQLMNGTPVIFNIPGSGKHAQTAILMPPSGRNNQPMHTKIFKKQTSPPVAVSSSNKFPSGHGVAVAVSIQGNTAPASTLTINGEKAITPSSSILSQSTPLPSVTVQSKVKTVASVQAPSVVTTSSLLTTQSSVKTNITRAVPVTTLPIMTTAMVQNGRLLQLLPAQPGPVMAASQPKMAAGDIKTAVSVDPPFQVKLQETEEEQEVSTIDLALKWNAPYPQAYTTRPEPKKEAKKSGEDGDKPASSTEVKPLHGKTTEVLKAPVEEETVDFTWEEYLEITGTVAAPSHSFKHVDLSLSSVVKTGMKVEAPNQPSKLNPYHTYWVASVISSCGSLLLLRYEGYGDDRSGDFWCDVKSKDLHPVGWCARNGQMLQPPDDYNTVSYLFFIALLHKKLNWQQFLITSLTGAKTIPYAVLSGSVGPLPTDRLLKGHYLDVIDEEVPTQAWIACIIENYGGRLKLRYSGAKEPDDFYLFYLSYRLHPPGWAKEHRVIIKPPKFILAQTPVASDSNWRSMYFGVVAAANLSNSLPHDFFKVRKVFSKIRINNMKEGMKIEAINPKAPHQICPATIIKNFNSHFFQVQIDNLDRVDKERITFVCHAESGGIFPVNWCEDYGFNITPPKGYDKPKFKWSEYLKQQDSKPAPAELFRTKTERKFQNGMKLEAVNPFTPSQICVATITKIAGRHIWLHFDGSKQPNHIVDAESQDIFPVGWCDSVGYPLRSPKKLMAQKKKVAIVWPEKRILTGPSPGRDLYQRVQEANQYEDSEEGWMPKVHINHKCFSGPFLNKGRLAELPRSTGPGMVTLVLREVLASLINSAYKPNRVLRELQVQNEVTAGMNGYLQIMKAKYKGKSYRALVELPKTVPKVLEFLRQTLIKLECCPNLVSLTPSGDTCPENCVMNTKTKYNTSYGGKRKKKALGRPPSKKRLLMTSADSSHKKDEEDTTKPPVFAAVPPQGQPATTNEHPVPPAPIKAVKTPLMTRARHIVQTAKLAKQTTPRLILPDRKRRGINMMKLTANLRSSRPRKNLDPPVKKTQAVVPKVAKKPVGKSTKTKESSPPAKSAERLALDTNPLEWTVAEVEKFIKDTDCAPLAKIFKEQEIDGQALLLLTLPTVQECMDLKLGPAIKLCHHIERIKIAFYEQFAK</sequence>
<evidence type="ECO:0000256" key="1">
    <source>
        <dbReference type="ARBA" id="ARBA00004123"/>
    </source>
</evidence>
<dbReference type="Gene3D" id="3.90.1150.190">
    <property type="entry name" value="SLED domain"/>
    <property type="match status" value="1"/>
</dbReference>
<dbReference type="Gene3D" id="2.30.30.140">
    <property type="match status" value="4"/>
</dbReference>
<dbReference type="SMART" id="SM00454">
    <property type="entry name" value="SAM"/>
    <property type="match status" value="1"/>
</dbReference>
<dbReference type="GO" id="GO:0003714">
    <property type="term" value="F:transcription corepressor activity"/>
    <property type="evidence" value="ECO:0007669"/>
    <property type="project" value="InterPro"/>
</dbReference>
<keyword evidence="4" id="KW-0539">Nucleus</keyword>
<keyword evidence="9" id="KW-1185">Reference proteome</keyword>
<feature type="compositionally biased region" description="Basic and acidic residues" evidence="6">
    <location>
        <begin position="1393"/>
        <end position="1403"/>
    </location>
</feature>